<evidence type="ECO:0000313" key="7">
    <source>
        <dbReference type="Proteomes" id="UP000199420"/>
    </source>
</evidence>
<dbReference type="Gene3D" id="3.30.70.1020">
    <property type="entry name" value="Trehalose-6-phosphate phosphatase related protein, domain 2"/>
    <property type="match status" value="1"/>
</dbReference>
<comment type="similarity">
    <text evidence="2 4">Belongs to the trehalose phosphatase family.</text>
</comment>
<organism evidence="6 7">
    <name type="scientific">Frateuria terrea</name>
    <dbReference type="NCBI Taxonomy" id="529704"/>
    <lineage>
        <taxon>Bacteria</taxon>
        <taxon>Pseudomonadati</taxon>
        <taxon>Pseudomonadota</taxon>
        <taxon>Gammaproteobacteria</taxon>
        <taxon>Lysobacterales</taxon>
        <taxon>Rhodanobacteraceae</taxon>
        <taxon>Frateuria</taxon>
    </lineage>
</organism>
<keyword evidence="4" id="KW-0460">Magnesium</keyword>
<dbReference type="NCBIfam" id="TIGR00685">
    <property type="entry name" value="T6PP"/>
    <property type="match status" value="1"/>
</dbReference>
<dbReference type="RefSeq" id="WP_091339734.1">
    <property type="nucleotide sequence ID" value="NZ_FNYC01000007.1"/>
</dbReference>
<accession>A0A1H6YN97</accession>
<comment type="catalytic activity">
    <reaction evidence="4">
        <text>alpha,alpha-trehalose 6-phosphate + H2O = alpha,alpha-trehalose + phosphate</text>
        <dbReference type="Rhea" id="RHEA:23420"/>
        <dbReference type="ChEBI" id="CHEBI:15377"/>
        <dbReference type="ChEBI" id="CHEBI:16551"/>
        <dbReference type="ChEBI" id="CHEBI:43474"/>
        <dbReference type="ChEBI" id="CHEBI:58429"/>
        <dbReference type="EC" id="3.1.3.12"/>
    </reaction>
</comment>
<gene>
    <name evidence="6" type="ORF">SAMN04487997_3327</name>
</gene>
<keyword evidence="4" id="KW-0479">Metal-binding</keyword>
<keyword evidence="7" id="KW-1185">Reference proteome</keyword>
<name>A0A1H6YN97_9GAMM</name>
<reference evidence="6 7" key="1">
    <citation type="submission" date="2016-10" db="EMBL/GenBank/DDBJ databases">
        <authorList>
            <person name="de Groot N.N."/>
        </authorList>
    </citation>
    <scope>NUCLEOTIDE SEQUENCE [LARGE SCALE GENOMIC DNA]</scope>
    <source>
        <strain evidence="6 7">DSM 26515</strain>
    </source>
</reference>
<dbReference type="Proteomes" id="UP000199420">
    <property type="component" value="Unassembled WGS sequence"/>
</dbReference>
<sequence length="284" mass="30488">MSAFKPASVSAALPAPPLPRPDQSWALFLDVDGCLLEFVDDPAAVVVSPSLHTLLHALHDHLGGALALVSGRGVDDLDRLFRAPPWALAGLHGYEQRRPDGRRREVAVDPADQARMRAAVQALAAQLDGVQLEDKHHAIALHCRRDPDRLPALREAAQAVAATLPGYELQPGNLVVEFKPAGMDKGRAVDELMQQPPFAGRTPVYLGDDLTDEHAFMAANRTGGLSVRVGDREPTHARFTLSSPVAVHAWLEQVRDALGHGPDHPKGVFIDADSGGGQPPTRQP</sequence>
<evidence type="ECO:0000256" key="4">
    <source>
        <dbReference type="RuleBase" id="RU361117"/>
    </source>
</evidence>
<evidence type="ECO:0000256" key="1">
    <source>
        <dbReference type="ARBA" id="ARBA00005199"/>
    </source>
</evidence>
<evidence type="ECO:0000256" key="2">
    <source>
        <dbReference type="ARBA" id="ARBA00008770"/>
    </source>
</evidence>
<dbReference type="Pfam" id="PF02358">
    <property type="entry name" value="Trehalose_PPase"/>
    <property type="match status" value="1"/>
</dbReference>
<dbReference type="AlphaFoldDB" id="A0A1H6YN97"/>
<proteinExistence type="inferred from homology"/>
<comment type="pathway">
    <text evidence="1 4">Glycan biosynthesis; trehalose biosynthesis.</text>
</comment>
<dbReference type="CDD" id="cd01627">
    <property type="entry name" value="HAD_TPP"/>
    <property type="match status" value="1"/>
</dbReference>
<dbReference type="STRING" id="529704.SAMN02927913_3356"/>
<comment type="function">
    <text evidence="4">Removes the phosphate from trehalose 6-phosphate to produce free trehalose.</text>
</comment>
<dbReference type="PANTHER" id="PTHR43768:SF3">
    <property type="entry name" value="TREHALOSE 6-PHOSPHATE PHOSPHATASE"/>
    <property type="match status" value="1"/>
</dbReference>
<dbReference type="GO" id="GO:0000287">
    <property type="term" value="F:magnesium ion binding"/>
    <property type="evidence" value="ECO:0007669"/>
    <property type="project" value="UniProtKB-ARBA"/>
</dbReference>
<evidence type="ECO:0000256" key="3">
    <source>
        <dbReference type="ARBA" id="ARBA00022801"/>
    </source>
</evidence>
<dbReference type="OrthoDB" id="9814913at2"/>
<comment type="cofactor">
    <cofactor evidence="4">
        <name>Mg(2+)</name>
        <dbReference type="ChEBI" id="CHEBI:18420"/>
    </cofactor>
</comment>
<protein>
    <recommendedName>
        <fullName evidence="4">Trehalose 6-phosphate phosphatase</fullName>
        <ecNumber evidence="4">3.1.3.12</ecNumber>
    </recommendedName>
</protein>
<dbReference type="EC" id="3.1.3.12" evidence="4"/>
<dbReference type="InterPro" id="IPR044651">
    <property type="entry name" value="OTSB-like"/>
</dbReference>
<dbReference type="GO" id="GO:0004805">
    <property type="term" value="F:trehalose-phosphatase activity"/>
    <property type="evidence" value="ECO:0007669"/>
    <property type="project" value="UniProtKB-EC"/>
</dbReference>
<feature type="compositionally biased region" description="Basic and acidic residues" evidence="5">
    <location>
        <begin position="257"/>
        <end position="266"/>
    </location>
</feature>
<dbReference type="SUPFAM" id="SSF56784">
    <property type="entry name" value="HAD-like"/>
    <property type="match status" value="1"/>
</dbReference>
<feature type="region of interest" description="Disordered" evidence="5">
    <location>
        <begin position="257"/>
        <end position="284"/>
    </location>
</feature>
<keyword evidence="3 4" id="KW-0378">Hydrolase</keyword>
<dbReference type="InterPro" id="IPR023214">
    <property type="entry name" value="HAD_sf"/>
</dbReference>
<evidence type="ECO:0000256" key="5">
    <source>
        <dbReference type="SAM" id="MobiDB-lite"/>
    </source>
</evidence>
<dbReference type="Gene3D" id="3.40.50.1000">
    <property type="entry name" value="HAD superfamily/HAD-like"/>
    <property type="match status" value="1"/>
</dbReference>
<dbReference type="InterPro" id="IPR006379">
    <property type="entry name" value="HAD-SF_hydro_IIB"/>
</dbReference>
<dbReference type="PANTHER" id="PTHR43768">
    <property type="entry name" value="TREHALOSE 6-PHOSPHATE PHOSPHATASE"/>
    <property type="match status" value="1"/>
</dbReference>
<dbReference type="GO" id="GO:0005992">
    <property type="term" value="P:trehalose biosynthetic process"/>
    <property type="evidence" value="ECO:0007669"/>
    <property type="project" value="UniProtKB-UniPathway"/>
</dbReference>
<dbReference type="InterPro" id="IPR003337">
    <property type="entry name" value="Trehalose_PPase"/>
</dbReference>
<dbReference type="NCBIfam" id="TIGR01484">
    <property type="entry name" value="HAD-SF-IIB"/>
    <property type="match status" value="1"/>
</dbReference>
<dbReference type="UniPathway" id="UPA00299"/>
<dbReference type="EMBL" id="FNYC01000007">
    <property type="protein sequence ID" value="SEJ42788.1"/>
    <property type="molecule type" value="Genomic_DNA"/>
</dbReference>
<dbReference type="InterPro" id="IPR036412">
    <property type="entry name" value="HAD-like_sf"/>
</dbReference>
<evidence type="ECO:0000313" key="6">
    <source>
        <dbReference type="EMBL" id="SEJ42788.1"/>
    </source>
</evidence>